<gene>
    <name evidence="6" type="ORF">FGL98_18765</name>
</gene>
<sequence>MERYPITPQTTAPVTGTDRTWSAVAHLSAIIAAVVSAGWLSMLGPLIVWAVKRGNPAVRASAAGAFNFNLAFWVLYVVSWVLIFSVLALPVGVVLLAVIFLVSLWCHLKAALRSLGGKPYEYPWQIRILH</sequence>
<evidence type="ECO:0000256" key="3">
    <source>
        <dbReference type="ARBA" id="ARBA00022989"/>
    </source>
</evidence>
<proteinExistence type="predicted"/>
<name>A0A563DVP0_9MICO</name>
<dbReference type="InterPro" id="IPR019109">
    <property type="entry name" value="MamF_MmsF"/>
</dbReference>
<keyword evidence="3 5" id="KW-1133">Transmembrane helix</keyword>
<reference evidence="6 7" key="2">
    <citation type="submission" date="2019-08" db="EMBL/GenBank/DDBJ databases">
        <title>Jejuicoccus antrihumi gen. nov., sp. nov., a new member of the family Dermacoccaceae isolated from a cave.</title>
        <authorList>
            <person name="Schumann P."/>
            <person name="Kim I.S."/>
        </authorList>
    </citation>
    <scope>NUCLEOTIDE SEQUENCE [LARGE SCALE GENOMIC DNA]</scope>
    <source>
        <strain evidence="6 7">C5-26</strain>
    </source>
</reference>
<reference evidence="6 7" key="1">
    <citation type="submission" date="2019-05" db="EMBL/GenBank/DDBJ databases">
        <authorList>
            <person name="Lee S.D."/>
        </authorList>
    </citation>
    <scope>NUCLEOTIDE SEQUENCE [LARGE SCALE GENOMIC DNA]</scope>
    <source>
        <strain evidence="6 7">C5-26</strain>
    </source>
</reference>
<feature type="transmembrane region" description="Helical" evidence="5">
    <location>
        <begin position="89"/>
        <end position="108"/>
    </location>
</feature>
<dbReference type="Pfam" id="PF09685">
    <property type="entry name" value="MamF_MmsF"/>
    <property type="match status" value="1"/>
</dbReference>
<evidence type="ECO:0000313" key="6">
    <source>
        <dbReference type="EMBL" id="TWP34012.1"/>
    </source>
</evidence>
<accession>A0A563DVP0</accession>
<feature type="transmembrane region" description="Helical" evidence="5">
    <location>
        <begin position="63"/>
        <end position="83"/>
    </location>
</feature>
<evidence type="ECO:0000256" key="1">
    <source>
        <dbReference type="ARBA" id="ARBA00004141"/>
    </source>
</evidence>
<dbReference type="Proteomes" id="UP000320244">
    <property type="component" value="Unassembled WGS sequence"/>
</dbReference>
<comment type="subcellular location">
    <subcellularLocation>
        <location evidence="1">Membrane</location>
        <topology evidence="1">Multi-pass membrane protein</topology>
    </subcellularLocation>
</comment>
<dbReference type="EMBL" id="VCQV01000032">
    <property type="protein sequence ID" value="TWP34012.1"/>
    <property type="molecule type" value="Genomic_DNA"/>
</dbReference>
<dbReference type="AlphaFoldDB" id="A0A563DVP0"/>
<protein>
    <submittedName>
        <fullName evidence="6">DUF4870 domain-containing protein</fullName>
    </submittedName>
</protein>
<feature type="transmembrane region" description="Helical" evidence="5">
    <location>
        <begin position="23"/>
        <end position="51"/>
    </location>
</feature>
<evidence type="ECO:0000256" key="2">
    <source>
        <dbReference type="ARBA" id="ARBA00022692"/>
    </source>
</evidence>
<evidence type="ECO:0000313" key="7">
    <source>
        <dbReference type="Proteomes" id="UP000320244"/>
    </source>
</evidence>
<dbReference type="OrthoDB" id="9808930at2"/>
<dbReference type="RefSeq" id="WP_146319327.1">
    <property type="nucleotide sequence ID" value="NZ_VCQV01000032.1"/>
</dbReference>
<evidence type="ECO:0000256" key="5">
    <source>
        <dbReference type="SAM" id="Phobius"/>
    </source>
</evidence>
<keyword evidence="7" id="KW-1185">Reference proteome</keyword>
<keyword evidence="2 5" id="KW-0812">Transmembrane</keyword>
<evidence type="ECO:0000256" key="4">
    <source>
        <dbReference type="ARBA" id="ARBA00023136"/>
    </source>
</evidence>
<keyword evidence="4 5" id="KW-0472">Membrane</keyword>
<comment type="caution">
    <text evidence="6">The sequence shown here is derived from an EMBL/GenBank/DDBJ whole genome shotgun (WGS) entry which is preliminary data.</text>
</comment>
<organism evidence="6 7">
    <name type="scientific">Leekyejoonella antrihumi</name>
    <dbReference type="NCBI Taxonomy" id="1660198"/>
    <lineage>
        <taxon>Bacteria</taxon>
        <taxon>Bacillati</taxon>
        <taxon>Actinomycetota</taxon>
        <taxon>Actinomycetes</taxon>
        <taxon>Micrococcales</taxon>
        <taxon>Dermacoccaceae</taxon>
        <taxon>Leekyejoonella</taxon>
    </lineage>
</organism>